<evidence type="ECO:0000259" key="2">
    <source>
        <dbReference type="Pfam" id="PF09362"/>
    </source>
</evidence>
<evidence type="ECO:0000313" key="4">
    <source>
        <dbReference type="Proteomes" id="UP001501475"/>
    </source>
</evidence>
<dbReference type="PANTHER" id="PTHR43662">
    <property type="match status" value="1"/>
</dbReference>
<dbReference type="InterPro" id="IPR018535">
    <property type="entry name" value="DUF1996"/>
</dbReference>
<feature type="chain" id="PRO_5045667121" description="DUF1996 domain-containing protein" evidence="1">
    <location>
        <begin position="33"/>
        <end position="353"/>
    </location>
</feature>
<dbReference type="Pfam" id="PF09362">
    <property type="entry name" value="DUF1996"/>
    <property type="match status" value="1"/>
</dbReference>
<dbReference type="PANTHER" id="PTHR43662:SF3">
    <property type="entry name" value="DOMAIN PROTEIN, PUTATIVE (AFU_ORTHOLOGUE AFUA_6G11970)-RELATED"/>
    <property type="match status" value="1"/>
</dbReference>
<accession>A0ABP4XG31</accession>
<protein>
    <recommendedName>
        <fullName evidence="2">DUF1996 domain-containing protein</fullName>
    </recommendedName>
</protein>
<feature type="signal peptide" evidence="1">
    <location>
        <begin position="1"/>
        <end position="32"/>
    </location>
</feature>
<dbReference type="PROSITE" id="PS51257">
    <property type="entry name" value="PROKAR_LIPOPROTEIN"/>
    <property type="match status" value="1"/>
</dbReference>
<evidence type="ECO:0000313" key="3">
    <source>
        <dbReference type="EMBL" id="GAA1774253.1"/>
    </source>
</evidence>
<name>A0ABP4XG31_9MICO</name>
<keyword evidence="4" id="KW-1185">Reference proteome</keyword>
<feature type="domain" description="DUF1996" evidence="2">
    <location>
        <begin position="60"/>
        <end position="314"/>
    </location>
</feature>
<dbReference type="RefSeq" id="WP_344068531.1">
    <property type="nucleotide sequence ID" value="NZ_BAAAPN010000101.1"/>
</dbReference>
<reference evidence="4" key="1">
    <citation type="journal article" date="2019" name="Int. J. Syst. Evol. Microbiol.">
        <title>The Global Catalogue of Microorganisms (GCM) 10K type strain sequencing project: providing services to taxonomists for standard genome sequencing and annotation.</title>
        <authorList>
            <consortium name="The Broad Institute Genomics Platform"/>
            <consortium name="The Broad Institute Genome Sequencing Center for Infectious Disease"/>
            <person name="Wu L."/>
            <person name="Ma J."/>
        </authorList>
    </citation>
    <scope>NUCLEOTIDE SEQUENCE [LARGE SCALE GENOMIC DNA]</scope>
    <source>
        <strain evidence="4">JCM 15591</strain>
    </source>
</reference>
<sequence length="353" mass="38306">MTSARTRTIARTAIAALLVLFACLIAPQAAQARINVHCAGGASSKLGPGDAWSAGVASVDPIVSRGFPMSMHEHQFFGNLGLLSMDRPDLANYADMMGDKSSCNMQKDTAAYWAPTLRYISGPKAGQLVPVMRYEMYYQSWNDKKTDPGKQTQPFPADLRMVAGNPMAQSEADMDLRAVNFSCGNFSSKAARLGMKFPTPTAANCSTATNLRTGEQRYLTAIVHFPTCWSGKLNDHVQLGNTADFMGDPMFENNQMAYTVNGKCPTGFPVKVAKARFTWQWDYRGDGTDIAFSSGMGAAAGKGYTFHADFWNTWDQPTLTNAVNHCINTSKDDSLLHIGNTPKNPGLCGIPVP</sequence>
<dbReference type="Proteomes" id="UP001501475">
    <property type="component" value="Unassembled WGS sequence"/>
</dbReference>
<organism evidence="3 4">
    <name type="scientific">Nostocoides vanveenii</name>
    <dbReference type="NCBI Taxonomy" id="330835"/>
    <lineage>
        <taxon>Bacteria</taxon>
        <taxon>Bacillati</taxon>
        <taxon>Actinomycetota</taxon>
        <taxon>Actinomycetes</taxon>
        <taxon>Micrococcales</taxon>
        <taxon>Intrasporangiaceae</taxon>
        <taxon>Nostocoides</taxon>
    </lineage>
</organism>
<proteinExistence type="predicted"/>
<dbReference type="EMBL" id="BAAAPN010000101">
    <property type="protein sequence ID" value="GAA1774253.1"/>
    <property type="molecule type" value="Genomic_DNA"/>
</dbReference>
<evidence type="ECO:0000256" key="1">
    <source>
        <dbReference type="SAM" id="SignalP"/>
    </source>
</evidence>
<gene>
    <name evidence="3" type="ORF">GCM10009810_34100</name>
</gene>
<comment type="caution">
    <text evidence="3">The sequence shown here is derived from an EMBL/GenBank/DDBJ whole genome shotgun (WGS) entry which is preliminary data.</text>
</comment>
<keyword evidence="1" id="KW-0732">Signal</keyword>